<dbReference type="Proteomes" id="UP000008206">
    <property type="component" value="Chromosome"/>
</dbReference>
<dbReference type="eggNOG" id="ENOG502ZHIN">
    <property type="taxonomic scope" value="Bacteria"/>
</dbReference>
<proteinExistence type="predicted"/>
<keyword evidence="2" id="KW-1185">Reference proteome</keyword>
<sequence length="278" mass="33432">MTDDNFLFYPASVEVNAGMIGISRSSWVSLNPHDFTDEESFKQKALEIMKENRFDILPIDEGNNFIVKEYFQKLDHWQDIARQKIYHKDTVTAQTHILDVLEKMVINKRNFVFLIHQNKVSGLISKVHFNSRSVKVYIYSLLSEFETRLARLIRKTIDQKVILEFLENCTNLEDENCRRLKEAKIRYLADREKDYENNITEYMYLSDFLKIAKTYELYKYLNYDSKKQFEKLNSLNDLRNRIMHPERALISPEHPLEKLWERLDKLQEVLFQIRQLKF</sequence>
<reference evidence="2" key="1">
    <citation type="journal article" date="2011" name="MBio">
        <title>Novel metabolic attributes of the genus Cyanothece, comprising a group of unicellular nitrogen-fixing Cyanobacteria.</title>
        <authorList>
            <person name="Bandyopadhyay A."/>
            <person name="Elvitigala T."/>
            <person name="Welsh E."/>
            <person name="Stockel J."/>
            <person name="Liberton M."/>
            <person name="Min H."/>
            <person name="Sherman L.A."/>
            <person name="Pakrasi H.B."/>
        </authorList>
    </citation>
    <scope>NUCLEOTIDE SEQUENCE [LARGE SCALE GENOMIC DNA]</scope>
    <source>
        <strain evidence="2">PCC 7822</strain>
    </source>
</reference>
<dbReference type="HOGENOM" id="CLU_1065300_0_0_3"/>
<dbReference type="InterPro" id="IPR046342">
    <property type="entry name" value="CBS_dom_sf"/>
</dbReference>
<gene>
    <name evidence="1" type="ordered locus">Cyan7822_1149</name>
</gene>
<evidence type="ECO:0008006" key="3">
    <source>
        <dbReference type="Google" id="ProtNLM"/>
    </source>
</evidence>
<protein>
    <recommendedName>
        <fullName evidence="3">CBS domain-containing protein</fullName>
    </recommendedName>
</protein>
<dbReference type="EMBL" id="CP002198">
    <property type="protein sequence ID" value="ADN13156.1"/>
    <property type="molecule type" value="Genomic_DNA"/>
</dbReference>
<dbReference type="RefSeq" id="WP_013321263.1">
    <property type="nucleotide sequence ID" value="NC_014501.1"/>
</dbReference>
<dbReference type="SUPFAM" id="SSF54631">
    <property type="entry name" value="CBS-domain pair"/>
    <property type="match status" value="1"/>
</dbReference>
<dbReference type="KEGG" id="cyj:Cyan7822_1149"/>
<organism evidence="1 2">
    <name type="scientific">Gloeothece verrucosa (strain PCC 7822)</name>
    <name type="common">Cyanothece sp. (strain PCC 7822)</name>
    <dbReference type="NCBI Taxonomy" id="497965"/>
    <lineage>
        <taxon>Bacteria</taxon>
        <taxon>Bacillati</taxon>
        <taxon>Cyanobacteriota</taxon>
        <taxon>Cyanophyceae</taxon>
        <taxon>Oscillatoriophycideae</taxon>
        <taxon>Chroococcales</taxon>
        <taxon>Aphanothecaceae</taxon>
        <taxon>Gloeothece</taxon>
        <taxon>Gloeothece verrucosa</taxon>
    </lineage>
</organism>
<accession>E0UFP5</accession>
<dbReference type="AlphaFoldDB" id="E0UFP5"/>
<name>E0UFP5_GLOV7</name>
<evidence type="ECO:0000313" key="2">
    <source>
        <dbReference type="Proteomes" id="UP000008206"/>
    </source>
</evidence>
<dbReference type="OrthoDB" id="1492123at2"/>
<dbReference type="STRING" id="497965.Cyan7822_1149"/>
<evidence type="ECO:0000313" key="1">
    <source>
        <dbReference type="EMBL" id="ADN13156.1"/>
    </source>
</evidence>